<sequence length="493" mass="56008">MVAPGYGANEMKRFIQGDSRTQSILLPESLDDYVTDTNPVRVIDVFVDELDLGQLGFDGVEPADTGRPSYHPEVMLKIYIYGYLNRIQSSRRLEREAQRNIELMWLTGRLMPDFKTIARFRKDNGKAIRAVCRQFVMLCQQLDLFSDALVAIDGSKFKAVNNRDRNFTSAKLKRRMEDIESSINRYLVALETADRQEPVIAKAKTERLHDKIAALKEQMQVLRDIEVQLNAAPDKQLSLTDPDARSMKTRGTGMVGYNVQTAVDAKHHLIVAHEVTNTGLDRDKLTSMSRLARAEMGVDNLTVVADRGYFKSEEILACHEAGITVFVPKSVTSAATADGRFGKDDFIYDAAKNEYSCPAGERLIWRYATVESGLRLHRYWSSNCQQCTLKDKCTPSIQRRVSRWEHQAVLEQMQARLDHAPEMMRIRRQTVEHPFGTIKAWMGATHFLTRTIEKVSTEMSLHVLAYNMKRVIKLLGSTDLIRAIQDRSVQAAS</sequence>
<evidence type="ECO:0000259" key="2">
    <source>
        <dbReference type="Pfam" id="PF13751"/>
    </source>
</evidence>
<dbReference type="PANTHER" id="PTHR33408">
    <property type="entry name" value="TRANSPOSASE"/>
    <property type="match status" value="1"/>
</dbReference>
<feature type="domain" description="Transposase DDE" evidence="2">
    <location>
        <begin position="356"/>
        <end position="471"/>
    </location>
</feature>
<dbReference type="AlphaFoldDB" id="A0A226XBL6"/>
<accession>A0A226XBL6</accession>
<proteinExistence type="predicted"/>
<dbReference type="NCBIfam" id="NF033551">
    <property type="entry name" value="transpos_IS1182"/>
    <property type="match status" value="1"/>
</dbReference>
<reference evidence="4" key="1">
    <citation type="submission" date="2017-01" db="EMBL/GenBank/DDBJ databases">
        <title>Genome Analysis of Deinococcus marmoris KOPRI26562.</title>
        <authorList>
            <person name="Kim J.H."/>
            <person name="Oh H.-M."/>
        </authorList>
    </citation>
    <scope>NUCLEOTIDE SEQUENCE [LARGE SCALE GENOMIC DNA]</scope>
    <source>
        <strain evidence="4">PAMC 26633</strain>
    </source>
</reference>
<organism evidence="3 4">
    <name type="scientific">Caballeronia sordidicola</name>
    <name type="common">Burkholderia sordidicola</name>
    <dbReference type="NCBI Taxonomy" id="196367"/>
    <lineage>
        <taxon>Bacteria</taxon>
        <taxon>Pseudomonadati</taxon>
        <taxon>Pseudomonadota</taxon>
        <taxon>Betaproteobacteria</taxon>
        <taxon>Burkholderiales</taxon>
        <taxon>Burkholderiaceae</taxon>
        <taxon>Caballeronia</taxon>
    </lineage>
</organism>
<dbReference type="Pfam" id="PF13751">
    <property type="entry name" value="DDE_Tnp_1_6"/>
    <property type="match status" value="1"/>
</dbReference>
<evidence type="ECO:0000313" key="3">
    <source>
        <dbReference type="EMBL" id="OXC80509.1"/>
    </source>
</evidence>
<dbReference type="Proteomes" id="UP000214720">
    <property type="component" value="Unassembled WGS sequence"/>
</dbReference>
<evidence type="ECO:0000259" key="1">
    <source>
        <dbReference type="Pfam" id="PF05598"/>
    </source>
</evidence>
<comment type="caution">
    <text evidence="3">The sequence shown here is derived from an EMBL/GenBank/DDBJ whole genome shotgun (WGS) entry which is preliminary data.</text>
</comment>
<dbReference type="Pfam" id="PF05598">
    <property type="entry name" value="DUF772"/>
    <property type="match status" value="1"/>
</dbReference>
<dbReference type="InterPro" id="IPR025668">
    <property type="entry name" value="Tnp_DDE_dom"/>
</dbReference>
<protein>
    <submittedName>
        <fullName evidence="3">Mobile element protein</fullName>
    </submittedName>
</protein>
<dbReference type="PANTHER" id="PTHR33408:SF2">
    <property type="entry name" value="TRANSPOSASE DDE DOMAIN-CONTAINING PROTEIN"/>
    <property type="match status" value="1"/>
</dbReference>
<dbReference type="InterPro" id="IPR008490">
    <property type="entry name" value="Transposase_InsH_N"/>
</dbReference>
<evidence type="ECO:0000313" key="4">
    <source>
        <dbReference type="Proteomes" id="UP000214720"/>
    </source>
</evidence>
<dbReference type="InterPro" id="IPR047629">
    <property type="entry name" value="IS1182_transpos"/>
</dbReference>
<dbReference type="EMBL" id="MTHB01000013">
    <property type="protein sequence ID" value="OXC80509.1"/>
    <property type="molecule type" value="Genomic_DNA"/>
</dbReference>
<feature type="domain" description="Transposase InsH N-terminal" evidence="1">
    <location>
        <begin position="29"/>
        <end position="122"/>
    </location>
</feature>
<gene>
    <name evidence="3" type="ORF">BSU04_01305</name>
</gene>
<name>A0A226XBL6_CABSO</name>